<evidence type="ECO:0000313" key="1">
    <source>
        <dbReference type="EMBL" id="GIH19605.1"/>
    </source>
</evidence>
<gene>
    <name evidence="1" type="ORF">Raf01_77770</name>
</gene>
<keyword evidence="2" id="KW-1185">Reference proteome</keyword>
<reference evidence="1" key="1">
    <citation type="submission" date="2021-01" db="EMBL/GenBank/DDBJ databases">
        <title>Whole genome shotgun sequence of Rugosimonospora africana NBRC 104875.</title>
        <authorList>
            <person name="Komaki H."/>
            <person name="Tamura T."/>
        </authorList>
    </citation>
    <scope>NUCLEOTIDE SEQUENCE</scope>
    <source>
        <strain evidence="1">NBRC 104875</strain>
    </source>
</reference>
<proteinExistence type="predicted"/>
<protein>
    <submittedName>
        <fullName evidence="1">Uncharacterized protein</fullName>
    </submittedName>
</protein>
<dbReference type="Proteomes" id="UP000642748">
    <property type="component" value="Unassembled WGS sequence"/>
</dbReference>
<comment type="caution">
    <text evidence="1">The sequence shown here is derived from an EMBL/GenBank/DDBJ whole genome shotgun (WGS) entry which is preliminary data.</text>
</comment>
<name>A0A8J3QY85_9ACTN</name>
<evidence type="ECO:0000313" key="2">
    <source>
        <dbReference type="Proteomes" id="UP000642748"/>
    </source>
</evidence>
<accession>A0A8J3QY85</accession>
<dbReference type="EMBL" id="BONZ01000083">
    <property type="protein sequence ID" value="GIH19605.1"/>
    <property type="molecule type" value="Genomic_DNA"/>
</dbReference>
<sequence length="70" mass="7417">MASVSSAPAETPNTAARLAGSLTAKRVAAHRRCEHAAEDLPDRKFRFVVGAAAPEDGYQGIPFLTTCFRG</sequence>
<dbReference type="AlphaFoldDB" id="A0A8J3QY85"/>
<organism evidence="1 2">
    <name type="scientific">Rugosimonospora africana</name>
    <dbReference type="NCBI Taxonomy" id="556532"/>
    <lineage>
        <taxon>Bacteria</taxon>
        <taxon>Bacillati</taxon>
        <taxon>Actinomycetota</taxon>
        <taxon>Actinomycetes</taxon>
        <taxon>Micromonosporales</taxon>
        <taxon>Micromonosporaceae</taxon>
        <taxon>Rugosimonospora</taxon>
    </lineage>
</organism>